<dbReference type="HOGENOM" id="CLU_1009164_0_0_1"/>
<evidence type="ECO:0000256" key="1">
    <source>
        <dbReference type="SAM" id="MobiDB-lite"/>
    </source>
</evidence>
<keyword evidence="4" id="KW-1185">Reference proteome</keyword>
<accession>R7UVN4</accession>
<reference evidence="2 4" key="2">
    <citation type="journal article" date="2013" name="Nature">
        <title>Insights into bilaterian evolution from three spiralian genomes.</title>
        <authorList>
            <person name="Simakov O."/>
            <person name="Marletaz F."/>
            <person name="Cho S.J."/>
            <person name="Edsinger-Gonzales E."/>
            <person name="Havlak P."/>
            <person name="Hellsten U."/>
            <person name="Kuo D.H."/>
            <person name="Larsson T."/>
            <person name="Lv J."/>
            <person name="Arendt D."/>
            <person name="Savage R."/>
            <person name="Osoegawa K."/>
            <person name="de Jong P."/>
            <person name="Grimwood J."/>
            <person name="Chapman J.A."/>
            <person name="Shapiro H."/>
            <person name="Aerts A."/>
            <person name="Otillar R.P."/>
            <person name="Terry A.Y."/>
            <person name="Boore J.L."/>
            <person name="Grigoriev I.V."/>
            <person name="Lindberg D.R."/>
            <person name="Seaver E.C."/>
            <person name="Weisblat D.A."/>
            <person name="Putnam N.H."/>
            <person name="Rokhsar D.S."/>
        </authorList>
    </citation>
    <scope>NUCLEOTIDE SEQUENCE</scope>
    <source>
        <strain evidence="2 4">I ESC-2004</strain>
    </source>
</reference>
<reference evidence="3" key="3">
    <citation type="submission" date="2015-06" db="UniProtKB">
        <authorList>
            <consortium name="EnsemblMetazoa"/>
        </authorList>
    </citation>
    <scope>IDENTIFICATION</scope>
</reference>
<sequence length="276" mass="31089">MAAEASGGSAEIYLSEHDIANRGSVAFAAREEEEEDVEILPGARLGDPYTFSCRKNGKSVAATPILVDFRRILMTDAVEVIPGVSNRSLLHAVIGLFDVSLNEMTPDVLYSTVCSKYARTMMLIRDAKDAQFDINRRKFKFKRTKSEEEISFDEPDAETKDEEDVFKGEEEKPNTFENVYSDSDESESSDSESDEEDFSKGINAFLKEVKVRKAFRAKVSEVPLSNVGIEDRLVGALSFEKKYCKPSERIIHLTLIAVRKRLQQRWRAESIHGVKS</sequence>
<protein>
    <submittedName>
        <fullName evidence="2 3">Uncharacterized protein</fullName>
    </submittedName>
</protein>
<feature type="region of interest" description="Disordered" evidence="1">
    <location>
        <begin position="149"/>
        <end position="196"/>
    </location>
</feature>
<reference evidence="4" key="1">
    <citation type="submission" date="2012-12" db="EMBL/GenBank/DDBJ databases">
        <authorList>
            <person name="Hellsten U."/>
            <person name="Grimwood J."/>
            <person name="Chapman J.A."/>
            <person name="Shapiro H."/>
            <person name="Aerts A."/>
            <person name="Otillar R.P."/>
            <person name="Terry A.Y."/>
            <person name="Boore J.L."/>
            <person name="Simakov O."/>
            <person name="Marletaz F."/>
            <person name="Cho S.-J."/>
            <person name="Edsinger-Gonzales E."/>
            <person name="Havlak P."/>
            <person name="Kuo D.-H."/>
            <person name="Larsson T."/>
            <person name="Lv J."/>
            <person name="Arendt D."/>
            <person name="Savage R."/>
            <person name="Osoegawa K."/>
            <person name="de Jong P."/>
            <person name="Lindberg D.R."/>
            <person name="Seaver E.C."/>
            <person name="Weisblat D.A."/>
            <person name="Putnam N.H."/>
            <person name="Grigoriev I.V."/>
            <person name="Rokhsar D.S."/>
        </authorList>
    </citation>
    <scope>NUCLEOTIDE SEQUENCE</scope>
    <source>
        <strain evidence="4">I ESC-2004</strain>
    </source>
</reference>
<evidence type="ECO:0000313" key="4">
    <source>
        <dbReference type="Proteomes" id="UP000014760"/>
    </source>
</evidence>
<name>R7UVN4_CAPTE</name>
<evidence type="ECO:0000313" key="2">
    <source>
        <dbReference type="EMBL" id="ELU10379.1"/>
    </source>
</evidence>
<proteinExistence type="predicted"/>
<organism evidence="2">
    <name type="scientific">Capitella teleta</name>
    <name type="common">Polychaete worm</name>
    <dbReference type="NCBI Taxonomy" id="283909"/>
    <lineage>
        <taxon>Eukaryota</taxon>
        <taxon>Metazoa</taxon>
        <taxon>Spiralia</taxon>
        <taxon>Lophotrochozoa</taxon>
        <taxon>Annelida</taxon>
        <taxon>Polychaeta</taxon>
        <taxon>Sedentaria</taxon>
        <taxon>Scolecida</taxon>
        <taxon>Capitellidae</taxon>
        <taxon>Capitella</taxon>
    </lineage>
</organism>
<dbReference type="EMBL" id="KB297541">
    <property type="protein sequence ID" value="ELU10379.1"/>
    <property type="molecule type" value="Genomic_DNA"/>
</dbReference>
<dbReference type="OrthoDB" id="10249393at2759"/>
<feature type="compositionally biased region" description="Acidic residues" evidence="1">
    <location>
        <begin position="182"/>
        <end position="196"/>
    </location>
</feature>
<gene>
    <name evidence="2" type="ORF">CAPTEDRAFT_219718</name>
</gene>
<dbReference type="STRING" id="283909.R7UVN4"/>
<dbReference type="EnsemblMetazoa" id="CapteT219718">
    <property type="protein sequence ID" value="CapteP219718"/>
    <property type="gene ID" value="CapteG219718"/>
</dbReference>
<dbReference type="EMBL" id="AMQN01006071">
    <property type="status" value="NOT_ANNOTATED_CDS"/>
    <property type="molecule type" value="Genomic_DNA"/>
</dbReference>
<dbReference type="AlphaFoldDB" id="R7UVN4"/>
<feature type="compositionally biased region" description="Acidic residues" evidence="1">
    <location>
        <begin position="149"/>
        <end position="164"/>
    </location>
</feature>
<evidence type="ECO:0000313" key="3">
    <source>
        <dbReference type="EnsemblMetazoa" id="CapteP219718"/>
    </source>
</evidence>
<dbReference type="OMA" id="STFERSY"/>
<dbReference type="Proteomes" id="UP000014760">
    <property type="component" value="Unassembled WGS sequence"/>
</dbReference>
<feature type="compositionally biased region" description="Basic and acidic residues" evidence="1">
    <location>
        <begin position="165"/>
        <end position="174"/>
    </location>
</feature>